<organism evidence="1 2">
    <name type="scientific">Catharanthus roseus</name>
    <name type="common">Madagascar periwinkle</name>
    <name type="synonym">Vinca rosea</name>
    <dbReference type="NCBI Taxonomy" id="4058"/>
    <lineage>
        <taxon>Eukaryota</taxon>
        <taxon>Viridiplantae</taxon>
        <taxon>Streptophyta</taxon>
        <taxon>Embryophyta</taxon>
        <taxon>Tracheophyta</taxon>
        <taxon>Spermatophyta</taxon>
        <taxon>Magnoliopsida</taxon>
        <taxon>eudicotyledons</taxon>
        <taxon>Gunneridae</taxon>
        <taxon>Pentapetalae</taxon>
        <taxon>asterids</taxon>
        <taxon>lamiids</taxon>
        <taxon>Gentianales</taxon>
        <taxon>Apocynaceae</taxon>
        <taxon>Rauvolfioideae</taxon>
        <taxon>Vinceae</taxon>
        <taxon>Catharanthinae</taxon>
        <taxon>Catharanthus</taxon>
    </lineage>
</organism>
<proteinExistence type="predicted"/>
<name>A0ACB9ZMZ9_CATRO</name>
<reference evidence="2" key="1">
    <citation type="journal article" date="2023" name="Nat. Plants">
        <title>Single-cell RNA sequencing provides a high-resolution roadmap for understanding the multicellular compartmentation of specialized metabolism.</title>
        <authorList>
            <person name="Sun S."/>
            <person name="Shen X."/>
            <person name="Li Y."/>
            <person name="Li Y."/>
            <person name="Wang S."/>
            <person name="Li R."/>
            <person name="Zhang H."/>
            <person name="Shen G."/>
            <person name="Guo B."/>
            <person name="Wei J."/>
            <person name="Xu J."/>
            <person name="St-Pierre B."/>
            <person name="Chen S."/>
            <person name="Sun C."/>
        </authorList>
    </citation>
    <scope>NUCLEOTIDE SEQUENCE [LARGE SCALE GENOMIC DNA]</scope>
</reference>
<sequence>MELEVSIGKTYYSCYSKCTIKCKQKFFAFSAFPVSIQAIGKRKQLDITTITENEESLSNRWPKKETLGLSQQERPFLFTAVTYTVTRGLAGTDEQVRVPKGRTENEQTNCSKKEREKTEGQRARGSGSTRK</sequence>
<keyword evidence="2" id="KW-1185">Reference proteome</keyword>
<evidence type="ECO:0000313" key="2">
    <source>
        <dbReference type="Proteomes" id="UP001060085"/>
    </source>
</evidence>
<gene>
    <name evidence="1" type="ORF">M9H77_34815</name>
</gene>
<evidence type="ECO:0000313" key="1">
    <source>
        <dbReference type="EMBL" id="KAI5648810.1"/>
    </source>
</evidence>
<protein>
    <submittedName>
        <fullName evidence="1">Uncharacterized protein</fullName>
    </submittedName>
</protein>
<accession>A0ACB9ZMZ9</accession>
<comment type="caution">
    <text evidence="1">The sequence shown here is derived from an EMBL/GenBank/DDBJ whole genome shotgun (WGS) entry which is preliminary data.</text>
</comment>
<dbReference type="Proteomes" id="UP001060085">
    <property type="component" value="Linkage Group LG08"/>
</dbReference>
<dbReference type="EMBL" id="CM044708">
    <property type="protein sequence ID" value="KAI5648810.1"/>
    <property type="molecule type" value="Genomic_DNA"/>
</dbReference>